<evidence type="ECO:0000313" key="1">
    <source>
        <dbReference type="EMBL" id="AYB35111.1"/>
    </source>
</evidence>
<proteinExistence type="predicted"/>
<evidence type="ECO:0000313" key="2">
    <source>
        <dbReference type="Proteomes" id="UP000266183"/>
    </source>
</evidence>
<dbReference type="Proteomes" id="UP000266183">
    <property type="component" value="Chromosome"/>
</dbReference>
<accession>A0A385SXM6</accession>
<protein>
    <submittedName>
        <fullName evidence="1">Uncharacterized protein</fullName>
    </submittedName>
</protein>
<dbReference type="KEGG" id="chk:D4L85_33020"/>
<organism evidence="1 2">
    <name type="scientific">Chryseolinea soli</name>
    <dbReference type="NCBI Taxonomy" id="2321403"/>
    <lineage>
        <taxon>Bacteria</taxon>
        <taxon>Pseudomonadati</taxon>
        <taxon>Bacteroidota</taxon>
        <taxon>Cytophagia</taxon>
        <taxon>Cytophagales</taxon>
        <taxon>Fulvivirgaceae</taxon>
        <taxon>Chryseolinea</taxon>
    </lineage>
</organism>
<dbReference type="EMBL" id="CP032382">
    <property type="protein sequence ID" value="AYB35111.1"/>
    <property type="molecule type" value="Genomic_DNA"/>
</dbReference>
<gene>
    <name evidence="1" type="ORF">D4L85_33020</name>
</gene>
<name>A0A385SXM6_9BACT</name>
<sequence>MFIAGLAAFSFSQCKKDDDDHKLENPFGLLLLGSDTSLADGRYVIRTPHGCAGYAHMLTCDNEDEVLRISATLYPTDHLFDMDTLAVWYVKKVRYVSPDPDYALAFGYRIYQYRPNGTGYRFLSFSAKASPDANTNDEVGDGGGPSATVRVLQRENYPRDPNVPTSFATSTSPEEADTRYIFQFYESKDTPGQWQLKAGGRKETSGSQPEDRWKFCTGYWDESTCDATLPPHFRSEYADCEWVDDDTDEDQRCYIDEFVFQKVY</sequence>
<keyword evidence="2" id="KW-1185">Reference proteome</keyword>
<dbReference type="AlphaFoldDB" id="A0A385SXM6"/>
<reference evidence="2" key="1">
    <citation type="submission" date="2018-09" db="EMBL/GenBank/DDBJ databases">
        <title>Chryseolinea sp. KIS68-18 isolated from soil.</title>
        <authorList>
            <person name="Weon H.-Y."/>
            <person name="Kwon S.-W."/>
            <person name="Lee S.A."/>
        </authorList>
    </citation>
    <scope>NUCLEOTIDE SEQUENCE [LARGE SCALE GENOMIC DNA]</scope>
    <source>
        <strain evidence="2">KIS68-18</strain>
    </source>
</reference>